<name>A0A3A9AG35_9FIRM</name>
<reference evidence="2 3" key="1">
    <citation type="submission" date="2018-09" db="EMBL/GenBank/DDBJ databases">
        <title>Murine metabolic-syndrome-specific gut microbial biobank.</title>
        <authorList>
            <person name="Liu C."/>
        </authorList>
    </citation>
    <scope>NUCLEOTIDE SEQUENCE [LARGE SCALE GENOMIC DNA]</scope>
    <source>
        <strain evidence="2 3">0.1xD8-82</strain>
    </source>
</reference>
<feature type="transmembrane region" description="Helical" evidence="1">
    <location>
        <begin position="21"/>
        <end position="48"/>
    </location>
</feature>
<evidence type="ECO:0000256" key="1">
    <source>
        <dbReference type="SAM" id="Phobius"/>
    </source>
</evidence>
<keyword evidence="3" id="KW-1185">Reference proteome</keyword>
<evidence type="ECO:0000313" key="2">
    <source>
        <dbReference type="EMBL" id="RKI90472.1"/>
    </source>
</evidence>
<proteinExistence type="predicted"/>
<dbReference type="EMBL" id="RAYQ01000014">
    <property type="protein sequence ID" value="RKI90472.1"/>
    <property type="molecule type" value="Genomic_DNA"/>
</dbReference>
<dbReference type="Proteomes" id="UP000280696">
    <property type="component" value="Unassembled WGS sequence"/>
</dbReference>
<dbReference type="OrthoDB" id="3036069at2"/>
<keyword evidence="1" id="KW-0472">Membrane</keyword>
<protein>
    <submittedName>
        <fullName evidence="2">Uncharacterized protein</fullName>
    </submittedName>
</protein>
<dbReference type="AlphaFoldDB" id="A0A3A9AG35"/>
<sequence length="83" mass="9830">MCDSKINDGKAKMKKDSIPEIIILFMIKTFFSFSAAYFVSLWVMQIAYEERGYKAYGGEYILILIAFVATYYNISLFFKYFRR</sequence>
<dbReference type="RefSeq" id="WP_120470692.1">
    <property type="nucleotide sequence ID" value="NZ_RAYQ01000014.1"/>
</dbReference>
<keyword evidence="1" id="KW-1133">Transmembrane helix</keyword>
<organism evidence="2 3">
    <name type="scientific">Parablautia intestinalis</name>
    <dbReference type="NCBI Taxonomy" id="2320100"/>
    <lineage>
        <taxon>Bacteria</taxon>
        <taxon>Bacillati</taxon>
        <taxon>Bacillota</taxon>
        <taxon>Clostridia</taxon>
        <taxon>Lachnospirales</taxon>
        <taxon>Lachnospiraceae</taxon>
        <taxon>Parablautia</taxon>
    </lineage>
</organism>
<keyword evidence="1" id="KW-0812">Transmembrane</keyword>
<accession>A0A3A9AG35</accession>
<comment type="caution">
    <text evidence="2">The sequence shown here is derived from an EMBL/GenBank/DDBJ whole genome shotgun (WGS) entry which is preliminary data.</text>
</comment>
<gene>
    <name evidence="2" type="ORF">D7V94_13675</name>
</gene>
<feature type="transmembrane region" description="Helical" evidence="1">
    <location>
        <begin position="60"/>
        <end position="81"/>
    </location>
</feature>
<evidence type="ECO:0000313" key="3">
    <source>
        <dbReference type="Proteomes" id="UP000280696"/>
    </source>
</evidence>